<dbReference type="SMART" id="SM00015">
    <property type="entry name" value="IQ"/>
    <property type="match status" value="3"/>
</dbReference>
<feature type="compositionally biased region" description="Basic and acidic residues" evidence="1">
    <location>
        <begin position="123"/>
        <end position="142"/>
    </location>
</feature>
<sequence length="626" mass="68518">MSSGKPFGSSSPARVARVDAARKWVAEETRAEAKEVFSQHTRETSNLDVLSRCKKLNELLSSDVLSGKGDAKEQLKEILGILHTGPKRPAFLDKPPVTAIAGKLGASTSTRIDRPVTSQAKCDPPRDGSETGEIRTEGDRRSGHPVPRSLQRPSEEVEDIIALLNGPPPPNTAQIAMICCTTEDATVSKQQRPDGDPQLKVNEAVAEQVRRPLAVIAEHECKAKKAAEAAERERKATEIAEAAERECKAKEAAAAAERGHKAREAAEAAERERKAREAAEAAERERKAREAAEAAERERKAREAVEAAERERKVREAAEAAERERKSVAEMERQRAAAETLRLQRVQSGAAVCIQAHWRGYCGRRQVAKVRQERAEQDGAARILQAMWRSRQAAIEHRQRLVAAGILQCSARAWRARRVFDQKRVEAFMRHHAARVIQHAFLAHRARGYTLGPLRVPPGPRPQSSLGVDGAALLAKQLRLRSAVDTRLAPERVCNCSGGDDDSARQHRTVMTHMERVRQVSANERNRRCDVGERAIMVGSEHRDTAEALAIARQGFGNCTPRVPSPSSPWSPALDCIQLDSRWTSSRSASEAGGLLIPGALSCDSAFALGSRPSTALRRVQGSLGA</sequence>
<accession>A0ABQ5SIB2</accession>
<dbReference type="InterPro" id="IPR000048">
    <property type="entry name" value="IQ_motif_EF-hand-BS"/>
</dbReference>
<evidence type="ECO:0000313" key="3">
    <source>
        <dbReference type="Proteomes" id="UP001165090"/>
    </source>
</evidence>
<feature type="compositionally biased region" description="Polar residues" evidence="1">
    <location>
        <begin position="108"/>
        <end position="120"/>
    </location>
</feature>
<protein>
    <submittedName>
        <fullName evidence="2">Uncharacterized protein</fullName>
    </submittedName>
</protein>
<evidence type="ECO:0000256" key="1">
    <source>
        <dbReference type="SAM" id="MobiDB-lite"/>
    </source>
</evidence>
<gene>
    <name evidence="2" type="ORF">VaNZ11_013472</name>
</gene>
<proteinExistence type="predicted"/>
<feature type="region of interest" description="Disordered" evidence="1">
    <location>
        <begin position="108"/>
        <end position="156"/>
    </location>
</feature>
<organism evidence="2 3">
    <name type="scientific">Volvox africanus</name>
    <dbReference type="NCBI Taxonomy" id="51714"/>
    <lineage>
        <taxon>Eukaryota</taxon>
        <taxon>Viridiplantae</taxon>
        <taxon>Chlorophyta</taxon>
        <taxon>core chlorophytes</taxon>
        <taxon>Chlorophyceae</taxon>
        <taxon>CS clade</taxon>
        <taxon>Chlamydomonadales</taxon>
        <taxon>Volvocaceae</taxon>
        <taxon>Volvox</taxon>
    </lineage>
</organism>
<dbReference type="Proteomes" id="UP001165090">
    <property type="component" value="Unassembled WGS sequence"/>
</dbReference>
<dbReference type="EMBL" id="BSDZ01000080">
    <property type="protein sequence ID" value="GLI68946.1"/>
    <property type="molecule type" value="Genomic_DNA"/>
</dbReference>
<dbReference type="PROSITE" id="PS50096">
    <property type="entry name" value="IQ"/>
    <property type="match status" value="1"/>
</dbReference>
<dbReference type="Gene3D" id="1.20.5.190">
    <property type="match status" value="1"/>
</dbReference>
<comment type="caution">
    <text evidence="2">The sequence shown here is derived from an EMBL/GenBank/DDBJ whole genome shotgun (WGS) entry which is preliminary data.</text>
</comment>
<keyword evidence="3" id="KW-1185">Reference proteome</keyword>
<name>A0ABQ5SIB2_9CHLO</name>
<evidence type="ECO:0000313" key="2">
    <source>
        <dbReference type="EMBL" id="GLI68946.1"/>
    </source>
</evidence>
<reference evidence="2 3" key="1">
    <citation type="journal article" date="2023" name="IScience">
        <title>Expanded male sex-determining region conserved during the evolution of homothallism in the green alga Volvox.</title>
        <authorList>
            <person name="Yamamoto K."/>
            <person name="Matsuzaki R."/>
            <person name="Mahakham W."/>
            <person name="Heman W."/>
            <person name="Sekimoto H."/>
            <person name="Kawachi M."/>
            <person name="Minakuchi Y."/>
            <person name="Toyoda A."/>
            <person name="Nozaki H."/>
        </authorList>
    </citation>
    <scope>NUCLEOTIDE SEQUENCE [LARGE SCALE GENOMIC DNA]</scope>
    <source>
        <strain evidence="2 3">NIES-4468</strain>
    </source>
</reference>
<feature type="region of interest" description="Disordered" evidence="1">
    <location>
        <begin position="250"/>
        <end position="327"/>
    </location>
</feature>